<evidence type="ECO:0000256" key="2">
    <source>
        <dbReference type="ARBA" id="ARBA00022692"/>
    </source>
</evidence>
<dbReference type="InterPro" id="IPR052719">
    <property type="entry name" value="CvpA-like"/>
</dbReference>
<feature type="transmembrane region" description="Helical" evidence="5">
    <location>
        <begin position="6"/>
        <end position="21"/>
    </location>
</feature>
<keyword evidence="4 5" id="KW-0472">Membrane</keyword>
<accession>A0A2K8U723</accession>
<dbReference type="InterPro" id="IPR003825">
    <property type="entry name" value="Colicin-V_CvpA"/>
</dbReference>
<gene>
    <name evidence="6" type="ORF">THSYN_10885</name>
</gene>
<dbReference type="RefSeq" id="WP_100919180.1">
    <property type="nucleotide sequence ID" value="NZ_CP020370.1"/>
</dbReference>
<keyword evidence="3 5" id="KW-1133">Transmembrane helix</keyword>
<evidence type="ECO:0000313" key="7">
    <source>
        <dbReference type="Proteomes" id="UP000232638"/>
    </source>
</evidence>
<dbReference type="KEGG" id="tsy:THSYN_10885"/>
<dbReference type="PANTHER" id="PTHR36926:SF1">
    <property type="entry name" value="COLICIN V PRODUCTION PROTEIN"/>
    <property type="match status" value="1"/>
</dbReference>
<reference evidence="6 7" key="1">
    <citation type="submission" date="2017-03" db="EMBL/GenBank/DDBJ databases">
        <title>Complete genome sequence of Candidatus 'Thiodictyon syntrophicum' sp. nov. strain Cad16T, a photolithoautotroph purple sulfur bacterium isolated from an alpine meromictic lake.</title>
        <authorList>
            <person name="Luedin S.M."/>
            <person name="Pothier J.F."/>
            <person name="Danza F."/>
            <person name="Storelli N."/>
            <person name="Wittwer M."/>
            <person name="Tonolla M."/>
        </authorList>
    </citation>
    <scope>NUCLEOTIDE SEQUENCE [LARGE SCALE GENOMIC DNA]</scope>
    <source>
        <strain evidence="6 7">Cad16T</strain>
    </source>
</reference>
<evidence type="ECO:0000256" key="5">
    <source>
        <dbReference type="SAM" id="Phobius"/>
    </source>
</evidence>
<evidence type="ECO:0000256" key="4">
    <source>
        <dbReference type="ARBA" id="ARBA00023136"/>
    </source>
</evidence>
<keyword evidence="2 5" id="KW-0812">Transmembrane</keyword>
<dbReference type="Proteomes" id="UP000232638">
    <property type="component" value="Chromosome"/>
</dbReference>
<dbReference type="GO" id="GO:0016020">
    <property type="term" value="C:membrane"/>
    <property type="evidence" value="ECO:0007669"/>
    <property type="project" value="UniProtKB-SubCell"/>
</dbReference>
<feature type="transmembrane region" description="Helical" evidence="5">
    <location>
        <begin position="28"/>
        <end position="45"/>
    </location>
</feature>
<comment type="subcellular location">
    <subcellularLocation>
        <location evidence="1">Membrane</location>
        <topology evidence="1">Multi-pass membrane protein</topology>
    </subcellularLocation>
</comment>
<organism evidence="6 7">
    <name type="scientific">Candidatus Thiodictyon syntrophicum</name>
    <dbReference type="NCBI Taxonomy" id="1166950"/>
    <lineage>
        <taxon>Bacteria</taxon>
        <taxon>Pseudomonadati</taxon>
        <taxon>Pseudomonadota</taxon>
        <taxon>Gammaproteobacteria</taxon>
        <taxon>Chromatiales</taxon>
        <taxon>Chromatiaceae</taxon>
        <taxon>Thiodictyon</taxon>
    </lineage>
</organism>
<dbReference type="EMBL" id="CP020370">
    <property type="protein sequence ID" value="AUB81408.1"/>
    <property type="molecule type" value="Genomic_DNA"/>
</dbReference>
<dbReference type="GO" id="GO:0009403">
    <property type="term" value="P:toxin biosynthetic process"/>
    <property type="evidence" value="ECO:0007669"/>
    <property type="project" value="InterPro"/>
</dbReference>
<protein>
    <submittedName>
        <fullName evidence="6">Colicin V production CvpA</fullName>
    </submittedName>
</protein>
<dbReference type="AlphaFoldDB" id="A0A2K8U723"/>
<name>A0A2K8U723_9GAMM</name>
<feature type="transmembrane region" description="Helical" evidence="5">
    <location>
        <begin position="65"/>
        <end position="88"/>
    </location>
</feature>
<dbReference type="Pfam" id="PF02674">
    <property type="entry name" value="Colicin_V"/>
    <property type="match status" value="1"/>
</dbReference>
<sequence>MNWIDAAVIAVIFLSALVGLARGLIREVMSLAVWLAAIGVGYLYYKPFAETLTPFIAQPGVRLGVAFVLLVLVVLILGAILGALLSALVDKTGLSGVDRVLGLLFGAARGGVLVAMAVFLASLTPLADETWWQESPVIAQCQQAADWLLSLVPPALQDQLKKV</sequence>
<keyword evidence="7" id="KW-1185">Reference proteome</keyword>
<feature type="transmembrane region" description="Helical" evidence="5">
    <location>
        <begin position="100"/>
        <end position="123"/>
    </location>
</feature>
<dbReference type="OrthoDB" id="9810601at2"/>
<evidence type="ECO:0000313" key="6">
    <source>
        <dbReference type="EMBL" id="AUB81408.1"/>
    </source>
</evidence>
<evidence type="ECO:0000256" key="3">
    <source>
        <dbReference type="ARBA" id="ARBA00022989"/>
    </source>
</evidence>
<dbReference type="PANTHER" id="PTHR36926">
    <property type="entry name" value="COLICIN V PRODUCTION PROTEIN"/>
    <property type="match status" value="1"/>
</dbReference>
<evidence type="ECO:0000256" key="1">
    <source>
        <dbReference type="ARBA" id="ARBA00004141"/>
    </source>
</evidence>
<proteinExistence type="predicted"/>